<dbReference type="GO" id="GO:0009941">
    <property type="term" value="C:chloroplast envelope"/>
    <property type="evidence" value="ECO:0007669"/>
    <property type="project" value="TreeGrafter"/>
</dbReference>
<evidence type="ECO:0000259" key="12">
    <source>
        <dbReference type="Pfam" id="PF21478"/>
    </source>
</evidence>
<comment type="cofactor">
    <cofactor evidence="1 9 10">
        <name>pyridoxal 5'-phosphate</name>
        <dbReference type="ChEBI" id="CHEBI:597326"/>
    </cofactor>
</comment>
<proteinExistence type="inferred from homology"/>
<dbReference type="GO" id="GO:0004375">
    <property type="term" value="F:glycine dehydrogenase (decarboxylating) activity"/>
    <property type="evidence" value="ECO:0007669"/>
    <property type="project" value="UniProtKB-UniRule"/>
</dbReference>
<comment type="similarity">
    <text evidence="3 10">Belongs to the GcvP family.</text>
</comment>
<dbReference type="Pfam" id="PF02347">
    <property type="entry name" value="GDC-P"/>
    <property type="match status" value="3"/>
</dbReference>
<keyword evidence="10" id="KW-0809">Transit peptide</keyword>
<accession>A0A5A7PI62</accession>
<dbReference type="AlphaFoldDB" id="A0A5A7PI62"/>
<feature type="domain" description="Glycine cleavage system P-protein N-terminal" evidence="11">
    <location>
        <begin position="9"/>
        <end position="206"/>
    </location>
</feature>
<gene>
    <name evidence="13" type="ORF">STAS_08626</name>
</gene>
<evidence type="ECO:0000256" key="10">
    <source>
        <dbReference type="RuleBase" id="RU364056"/>
    </source>
</evidence>
<name>A0A5A7PI62_STRAF</name>
<dbReference type="FunFam" id="3.90.1150.10:FF:000025">
    <property type="entry name" value="Glycine cleavage system P protein"/>
    <property type="match status" value="1"/>
</dbReference>
<comment type="caution">
    <text evidence="13">The sequence shown here is derived from an EMBL/GenBank/DDBJ whole genome shotgun (WGS) entry which is preliminary data.</text>
</comment>
<evidence type="ECO:0000256" key="2">
    <source>
        <dbReference type="ARBA" id="ARBA00004173"/>
    </source>
</evidence>
<dbReference type="GO" id="GO:0005739">
    <property type="term" value="C:mitochondrion"/>
    <property type="evidence" value="ECO:0007669"/>
    <property type="project" value="UniProtKB-SubCell"/>
</dbReference>
<dbReference type="InterPro" id="IPR049316">
    <property type="entry name" value="GDC-P_C"/>
</dbReference>
<feature type="modified residue" description="N6-(pyridoxal phosphate)lysine" evidence="9">
    <location>
        <position position="608"/>
    </location>
</feature>
<feature type="domain" description="Glycine cleavage system P-protein N-terminal" evidence="11">
    <location>
        <begin position="378"/>
        <end position="635"/>
    </location>
</feature>
<evidence type="ECO:0000256" key="5">
    <source>
        <dbReference type="ARBA" id="ARBA00023002"/>
    </source>
</evidence>
<dbReference type="InterPro" id="IPR020581">
    <property type="entry name" value="GDC_P"/>
</dbReference>
<organism evidence="13 14">
    <name type="scientific">Striga asiatica</name>
    <name type="common">Asiatic witchweed</name>
    <name type="synonym">Buchnera asiatica</name>
    <dbReference type="NCBI Taxonomy" id="4170"/>
    <lineage>
        <taxon>Eukaryota</taxon>
        <taxon>Viridiplantae</taxon>
        <taxon>Streptophyta</taxon>
        <taxon>Embryophyta</taxon>
        <taxon>Tracheophyta</taxon>
        <taxon>Spermatophyta</taxon>
        <taxon>Magnoliopsida</taxon>
        <taxon>eudicotyledons</taxon>
        <taxon>Gunneridae</taxon>
        <taxon>Pentapetalae</taxon>
        <taxon>asterids</taxon>
        <taxon>lamiids</taxon>
        <taxon>Lamiales</taxon>
        <taxon>Orobanchaceae</taxon>
        <taxon>Buchnereae</taxon>
        <taxon>Striga</taxon>
    </lineage>
</organism>
<dbReference type="InterPro" id="IPR003437">
    <property type="entry name" value="GcvP"/>
</dbReference>
<reference evidence="14" key="1">
    <citation type="journal article" date="2019" name="Curr. Biol.">
        <title>Genome Sequence of Striga asiatica Provides Insight into the Evolution of Plant Parasitism.</title>
        <authorList>
            <person name="Yoshida S."/>
            <person name="Kim S."/>
            <person name="Wafula E.K."/>
            <person name="Tanskanen J."/>
            <person name="Kim Y.M."/>
            <person name="Honaas L."/>
            <person name="Yang Z."/>
            <person name="Spallek T."/>
            <person name="Conn C.E."/>
            <person name="Ichihashi Y."/>
            <person name="Cheong K."/>
            <person name="Cui S."/>
            <person name="Der J.P."/>
            <person name="Gundlach H."/>
            <person name="Jiao Y."/>
            <person name="Hori C."/>
            <person name="Ishida J.K."/>
            <person name="Kasahara H."/>
            <person name="Kiba T."/>
            <person name="Kim M.S."/>
            <person name="Koo N."/>
            <person name="Laohavisit A."/>
            <person name="Lee Y.H."/>
            <person name="Lumba S."/>
            <person name="McCourt P."/>
            <person name="Mortimer J.C."/>
            <person name="Mutuku J.M."/>
            <person name="Nomura T."/>
            <person name="Sasaki-Sekimoto Y."/>
            <person name="Seto Y."/>
            <person name="Wang Y."/>
            <person name="Wakatake T."/>
            <person name="Sakakibara H."/>
            <person name="Demura T."/>
            <person name="Yamaguchi S."/>
            <person name="Yoneyama K."/>
            <person name="Manabe R.I."/>
            <person name="Nelson D.C."/>
            <person name="Schulman A.H."/>
            <person name="Timko M.P."/>
            <person name="dePamphilis C.W."/>
            <person name="Choi D."/>
            <person name="Shirasu K."/>
        </authorList>
    </citation>
    <scope>NUCLEOTIDE SEQUENCE [LARGE SCALE GENOMIC DNA]</scope>
    <source>
        <strain evidence="14">cv. UVA1</strain>
    </source>
</reference>
<comment type="catalytic activity">
    <reaction evidence="8 10">
        <text>N(6)-[(R)-lipoyl]-L-lysyl-[glycine-cleavage complex H protein] + glycine + H(+) = N(6)-[(R)-S(8)-aminomethyldihydrolipoyl]-L-lysyl-[glycine-cleavage complex H protein] + CO2</text>
        <dbReference type="Rhea" id="RHEA:24304"/>
        <dbReference type="Rhea" id="RHEA-COMP:10494"/>
        <dbReference type="Rhea" id="RHEA-COMP:10495"/>
        <dbReference type="ChEBI" id="CHEBI:15378"/>
        <dbReference type="ChEBI" id="CHEBI:16526"/>
        <dbReference type="ChEBI" id="CHEBI:57305"/>
        <dbReference type="ChEBI" id="CHEBI:83099"/>
        <dbReference type="ChEBI" id="CHEBI:83143"/>
        <dbReference type="EC" id="1.4.4.2"/>
    </reaction>
</comment>
<dbReference type="NCBIfam" id="TIGR00461">
    <property type="entry name" value="gcvP"/>
    <property type="match status" value="1"/>
</dbReference>
<dbReference type="Pfam" id="PF21478">
    <property type="entry name" value="GcvP2_C"/>
    <property type="match status" value="1"/>
</dbReference>
<dbReference type="GO" id="GO:0019464">
    <property type="term" value="P:glycine decarboxylation via glycine cleavage system"/>
    <property type="evidence" value="ECO:0007669"/>
    <property type="project" value="TreeGrafter"/>
</dbReference>
<evidence type="ECO:0000256" key="9">
    <source>
        <dbReference type="PIRSR" id="PIRSR603437-50"/>
    </source>
</evidence>
<evidence type="ECO:0000256" key="4">
    <source>
        <dbReference type="ARBA" id="ARBA00022898"/>
    </source>
</evidence>
<comment type="subunit">
    <text evidence="7">Homodimer. The glycine cleavage system is composed of four proteins: P, T, L and H.</text>
</comment>
<dbReference type="InterPro" id="IPR015421">
    <property type="entry name" value="PyrdxlP-dep_Trfase_major"/>
</dbReference>
<dbReference type="EC" id="1.4.4.2" evidence="10"/>
<keyword evidence="5 10" id="KW-0560">Oxidoreductase</keyword>
<evidence type="ECO:0000256" key="7">
    <source>
        <dbReference type="ARBA" id="ARBA00046415"/>
    </source>
</evidence>
<evidence type="ECO:0000256" key="6">
    <source>
        <dbReference type="ARBA" id="ARBA00023128"/>
    </source>
</evidence>
<dbReference type="FunFam" id="3.40.640.10:FF:000007">
    <property type="entry name" value="glycine dehydrogenase (Decarboxylating), mitochondrial"/>
    <property type="match status" value="1"/>
</dbReference>
<evidence type="ECO:0000313" key="13">
    <source>
        <dbReference type="EMBL" id="GER32553.1"/>
    </source>
</evidence>
<dbReference type="EMBL" id="BKCP01004616">
    <property type="protein sequence ID" value="GER32553.1"/>
    <property type="molecule type" value="Genomic_DNA"/>
</dbReference>
<keyword evidence="4 9" id="KW-0663">Pyridoxal phosphate</keyword>
<dbReference type="Gene3D" id="3.40.640.10">
    <property type="entry name" value="Type I PLP-dependent aspartate aminotransferase-like (Major domain)"/>
    <property type="match status" value="2"/>
</dbReference>
<protein>
    <recommendedName>
        <fullName evidence="10">Glycine cleavage system P protein</fullName>
        <ecNumber evidence="10">1.4.4.2</ecNumber>
    </recommendedName>
</protein>
<dbReference type="GO" id="GO:0030170">
    <property type="term" value="F:pyridoxal phosphate binding"/>
    <property type="evidence" value="ECO:0007669"/>
    <property type="project" value="TreeGrafter"/>
</dbReference>
<dbReference type="PANTHER" id="PTHR11773">
    <property type="entry name" value="GLYCINE DEHYDROGENASE, DECARBOXYLATING"/>
    <property type="match status" value="1"/>
</dbReference>
<dbReference type="PANTHER" id="PTHR11773:SF1">
    <property type="entry name" value="GLYCINE DEHYDROGENASE (DECARBOXYLATING), MITOCHONDRIAL"/>
    <property type="match status" value="1"/>
</dbReference>
<dbReference type="Gene3D" id="3.90.1150.10">
    <property type="entry name" value="Aspartate Aminotransferase, domain 1"/>
    <property type="match status" value="1"/>
</dbReference>
<dbReference type="Proteomes" id="UP000325081">
    <property type="component" value="Unassembled WGS sequence"/>
</dbReference>
<evidence type="ECO:0000256" key="8">
    <source>
        <dbReference type="ARBA" id="ARBA00049026"/>
    </source>
</evidence>
<dbReference type="InterPro" id="IPR049315">
    <property type="entry name" value="GDC-P_N"/>
</dbReference>
<evidence type="ECO:0000313" key="14">
    <source>
        <dbReference type="Proteomes" id="UP000325081"/>
    </source>
</evidence>
<dbReference type="CDD" id="cd00613">
    <property type="entry name" value="GDC-P"/>
    <property type="match status" value="1"/>
</dbReference>
<keyword evidence="14" id="KW-1185">Reference proteome</keyword>
<dbReference type="GO" id="GO:0016594">
    <property type="term" value="F:glycine binding"/>
    <property type="evidence" value="ECO:0007669"/>
    <property type="project" value="TreeGrafter"/>
</dbReference>
<evidence type="ECO:0000256" key="1">
    <source>
        <dbReference type="ARBA" id="ARBA00001933"/>
    </source>
</evidence>
<feature type="domain" description="Glycine cleavage system P-protein N-terminal" evidence="11">
    <location>
        <begin position="213"/>
        <end position="342"/>
    </location>
</feature>
<dbReference type="GO" id="GO:0048046">
    <property type="term" value="C:apoplast"/>
    <property type="evidence" value="ECO:0007669"/>
    <property type="project" value="TreeGrafter"/>
</dbReference>
<comment type="subcellular location">
    <subcellularLocation>
        <location evidence="2 10">Mitochondrion</location>
    </subcellularLocation>
</comment>
<keyword evidence="6 10" id="KW-0496">Mitochondrion</keyword>
<dbReference type="NCBIfam" id="NF003346">
    <property type="entry name" value="PRK04366.1"/>
    <property type="match status" value="1"/>
</dbReference>
<sequence>MEFPIFDGGLTESQMLAHMKDLASKNKVFKSYIGMGYYNTFVPPVILRNIMENPGWLESLLNFQTLITDLTALPMSNASLLDEGTAAAEAMAMCNNIQKGKKKTFVVASNCHPQTIDVCKTRADGFDLKVIVSDVNDISYSSGDVCGVLVQYPGTEGEIVDYKEFVKNAHDHGVKVVMATDLLALTVLKPPEIWCADGVWGPTRSFPGHVSGQALRMAMQTREQHIRRDKATSNICTAQALLANMAAMYAVYHGPEGLKTIAQRVHGLAGTFAAGLKKLGNVEVQGLPFFDTVKVKCADAKAIADAAYKNEINLRIVDKNTITASFDETTTLEDVDKLFGVFAGGKPVTFTAESLAPEVQHLIPSGLVRESPYLSHQIFNSYHTEHELLRYLHRLQSKDLSLCHSMIPLGSCTMKLNATTEMMPVTWPEFSDLHPFAPTEQAAGYQELFKNLGDLLCTITGFDSFSLQPNAGAAGEYAGLMVIRAYHLSRGDHHRNVCIIPVSAHGTNPASAAMCGMKIVAVGTDSKGNINIEELRKAAEANKENLAALMVTYPSTHGVYEEGIDEICKIIHDNGGQVYMDGANMNAQVGLTSPGFIGADVCHLNLHKTFCIPHGGGGPGMGPIGVKKHLAPFLPSHPVVPTGGIPAPDSSQPLGTISAAPWGSALILPISYTYIAMMGSKGLTDASKIAILNANYMAKRLEKHYPVLFRGVNGTVAHEFIIDLRGFKATAGIEPEDVAKRLMDYGFHGPTMSWPVPGTLMIEPTESESKYAAYPAPWLKTAKFWPTTGRVDNVYGDRNLICTLLPVSQMAEEAAAATA</sequence>
<dbReference type="GO" id="GO:0005960">
    <property type="term" value="C:glycine cleavage complex"/>
    <property type="evidence" value="ECO:0007669"/>
    <property type="project" value="TreeGrafter"/>
</dbReference>
<evidence type="ECO:0000256" key="3">
    <source>
        <dbReference type="ARBA" id="ARBA00010756"/>
    </source>
</evidence>
<dbReference type="InterPro" id="IPR015422">
    <property type="entry name" value="PyrdxlP-dep_Trfase_small"/>
</dbReference>
<evidence type="ECO:0000259" key="11">
    <source>
        <dbReference type="Pfam" id="PF02347"/>
    </source>
</evidence>
<dbReference type="OrthoDB" id="6537869at2759"/>
<dbReference type="InterPro" id="IPR015424">
    <property type="entry name" value="PyrdxlP-dep_Trfase"/>
</dbReference>
<dbReference type="SUPFAM" id="SSF53383">
    <property type="entry name" value="PLP-dependent transferases"/>
    <property type="match status" value="2"/>
</dbReference>
<feature type="domain" description="Glycine dehydrogenase C-terminal" evidence="12">
    <location>
        <begin position="686"/>
        <end position="770"/>
    </location>
</feature>
<comment type="function">
    <text evidence="10">The glycine cleavage system catalyzes the degradation of glycine.</text>
</comment>